<dbReference type="EMBL" id="JAKVPY010000003">
    <property type="protein sequence ID" value="MCH4562079.1"/>
    <property type="molecule type" value="Genomic_DNA"/>
</dbReference>
<evidence type="ECO:0000256" key="5">
    <source>
        <dbReference type="SAM" id="Phobius"/>
    </source>
</evidence>
<accession>A0ABS9RQJ3</accession>
<evidence type="ECO:0000256" key="1">
    <source>
        <dbReference type="ARBA" id="ARBA00004141"/>
    </source>
</evidence>
<feature type="transmembrane region" description="Helical" evidence="5">
    <location>
        <begin position="105"/>
        <end position="124"/>
    </location>
</feature>
<feature type="transmembrane region" description="Helical" evidence="5">
    <location>
        <begin position="269"/>
        <end position="286"/>
    </location>
</feature>
<gene>
    <name evidence="7" type="ORF">MKP05_02920</name>
</gene>
<sequence length="299" mass="30944">MPATCPGNGTTANNATLAALLVAGAATLSAVDAVLVRLVSAEVHPFVIGFFRSVFGLLAFAPWIVTHRRLLATNHRALHAVRAVLKLLSLVAFYAAFAAASLADATAIMFTAPIFLTLGAALFLGERLGPGRIVGVLAGFAGALIVLRPDAGTVSPALLFALAGAALVAVAQLMLKSMSARDNTDTLVAWNLIVTAPLALVPAVFFWTTPSPAVLGLLVLQGVLGAINMAMMTRAFSLADASLVAPIDFLRLPAVALLGFVMFSEIPDTATWIGAAVIVGSALVVSNGERLVRIVRNNR</sequence>
<feature type="transmembrane region" description="Helical" evidence="5">
    <location>
        <begin position="213"/>
        <end position="231"/>
    </location>
</feature>
<dbReference type="InterPro" id="IPR000620">
    <property type="entry name" value="EamA_dom"/>
</dbReference>
<dbReference type="RefSeq" id="WP_240566944.1">
    <property type="nucleotide sequence ID" value="NZ_JAKVPY010000003.1"/>
</dbReference>
<dbReference type="Pfam" id="PF00892">
    <property type="entry name" value="EamA"/>
    <property type="match status" value="2"/>
</dbReference>
<feature type="domain" description="EamA" evidence="6">
    <location>
        <begin position="17"/>
        <end position="147"/>
    </location>
</feature>
<keyword evidence="8" id="KW-1185">Reference proteome</keyword>
<proteinExistence type="predicted"/>
<protein>
    <submittedName>
        <fullName evidence="7">DMT family transporter</fullName>
    </submittedName>
</protein>
<dbReference type="InterPro" id="IPR037185">
    <property type="entry name" value="EmrE-like"/>
</dbReference>
<feature type="transmembrane region" description="Helical" evidence="5">
    <location>
        <begin position="187"/>
        <end position="207"/>
    </location>
</feature>
<feature type="transmembrane region" description="Helical" evidence="5">
    <location>
        <begin position="131"/>
        <end position="148"/>
    </location>
</feature>
<dbReference type="Proteomes" id="UP001202117">
    <property type="component" value="Unassembled WGS sequence"/>
</dbReference>
<reference evidence="7 8" key="1">
    <citation type="submission" date="2022-02" db="EMBL/GenBank/DDBJ databases">
        <title>Halomonas fukangensis sp. nov., a halophilic bacterium isolated from a bulk soil of Kalidium foliatum at Fukang.</title>
        <authorList>
            <person name="Huang Y."/>
        </authorList>
    </citation>
    <scope>NUCLEOTIDE SEQUENCE [LARGE SCALE GENOMIC DNA]</scope>
    <source>
        <strain evidence="7 8">EGI 63088</strain>
    </source>
</reference>
<comment type="subcellular location">
    <subcellularLocation>
        <location evidence="1">Membrane</location>
        <topology evidence="1">Multi-pass membrane protein</topology>
    </subcellularLocation>
</comment>
<feature type="domain" description="EamA" evidence="6">
    <location>
        <begin position="157"/>
        <end position="286"/>
    </location>
</feature>
<dbReference type="PANTHER" id="PTHR22911">
    <property type="entry name" value="ACYL-MALONYL CONDENSING ENZYME-RELATED"/>
    <property type="match status" value="1"/>
</dbReference>
<keyword evidence="4 5" id="KW-0472">Membrane</keyword>
<feature type="transmembrane region" description="Helical" evidence="5">
    <location>
        <begin position="43"/>
        <end position="65"/>
    </location>
</feature>
<comment type="caution">
    <text evidence="7">The sequence shown here is derived from an EMBL/GenBank/DDBJ whole genome shotgun (WGS) entry which is preliminary data.</text>
</comment>
<dbReference type="SUPFAM" id="SSF103481">
    <property type="entry name" value="Multidrug resistance efflux transporter EmrE"/>
    <property type="match status" value="2"/>
</dbReference>
<name>A0ABS9RQJ3_9GAMM</name>
<evidence type="ECO:0000256" key="3">
    <source>
        <dbReference type="ARBA" id="ARBA00022989"/>
    </source>
</evidence>
<evidence type="ECO:0000256" key="4">
    <source>
        <dbReference type="ARBA" id="ARBA00023136"/>
    </source>
</evidence>
<dbReference type="PANTHER" id="PTHR22911:SF6">
    <property type="entry name" value="SOLUTE CARRIER FAMILY 35 MEMBER G1"/>
    <property type="match status" value="1"/>
</dbReference>
<keyword evidence="2 5" id="KW-0812">Transmembrane</keyword>
<evidence type="ECO:0000313" key="7">
    <source>
        <dbReference type="EMBL" id="MCH4562079.1"/>
    </source>
</evidence>
<feature type="transmembrane region" description="Helical" evidence="5">
    <location>
        <begin position="77"/>
        <end position="99"/>
    </location>
</feature>
<evidence type="ECO:0000256" key="2">
    <source>
        <dbReference type="ARBA" id="ARBA00022692"/>
    </source>
</evidence>
<evidence type="ECO:0000259" key="6">
    <source>
        <dbReference type="Pfam" id="PF00892"/>
    </source>
</evidence>
<evidence type="ECO:0000313" key="8">
    <source>
        <dbReference type="Proteomes" id="UP001202117"/>
    </source>
</evidence>
<keyword evidence="3 5" id="KW-1133">Transmembrane helix</keyword>
<feature type="transmembrane region" description="Helical" evidence="5">
    <location>
        <begin position="154"/>
        <end position="175"/>
    </location>
</feature>
<organism evidence="7 8">
    <name type="scientific">Halomonas flagellata</name>
    <dbReference type="NCBI Taxonomy" id="2920385"/>
    <lineage>
        <taxon>Bacteria</taxon>
        <taxon>Pseudomonadati</taxon>
        <taxon>Pseudomonadota</taxon>
        <taxon>Gammaproteobacteria</taxon>
        <taxon>Oceanospirillales</taxon>
        <taxon>Halomonadaceae</taxon>
        <taxon>Halomonas</taxon>
    </lineage>
</organism>
<feature type="transmembrane region" description="Helical" evidence="5">
    <location>
        <begin position="243"/>
        <end position="263"/>
    </location>
</feature>